<dbReference type="Proteomes" id="UP000001542">
    <property type="component" value="Unassembled WGS sequence"/>
</dbReference>
<name>A2GDQ9_TRIV3</name>
<dbReference type="EMBL" id="DS115238">
    <property type="protein sequence ID" value="EAX84706.1"/>
    <property type="molecule type" value="Genomic_DNA"/>
</dbReference>
<dbReference type="VEuPathDB" id="TrichDB:TVAGG3_0975410"/>
<protein>
    <submittedName>
        <fullName evidence="1">Uncharacterized protein</fullName>
    </submittedName>
</protein>
<dbReference type="Gene3D" id="3.90.550.50">
    <property type="match status" value="1"/>
</dbReference>
<organism evidence="1 2">
    <name type="scientific">Trichomonas vaginalis (strain ATCC PRA-98 / G3)</name>
    <dbReference type="NCBI Taxonomy" id="412133"/>
    <lineage>
        <taxon>Eukaryota</taxon>
        <taxon>Metamonada</taxon>
        <taxon>Parabasalia</taxon>
        <taxon>Trichomonadida</taxon>
        <taxon>Trichomonadidae</taxon>
        <taxon>Trichomonas</taxon>
    </lineage>
</organism>
<accession>A2GDQ9</accession>
<dbReference type="RefSeq" id="XP_001297636.1">
    <property type="nucleotide sequence ID" value="XM_001297635.1"/>
</dbReference>
<sequence length="328" mass="37899">MRRFFNLKNTGSRIIVFISVACCALLAIRTWIFAFSASNNKTSNQNQIFIAVISDKTSESRASIFDNFFNAHLKSKHVVGPKYFFSNLSPELNPSDFSVFRIPTDQFANKTTVRPFIYDLLKKFIATLEYFVEKTDANWMMRPTDDVFINPRDWPNSLINTLADFPNPDLIPYLLGDCRMEGTHQLVSGGSGQIVSRAAAKLFIKNKEMLFTEPATKWEDYIITKMAEEKLNLKKFSFPRISGYSFPKSQYDAIIQDNFSVIPECNYNDQEDVGCTKGMQKLNDLIIWHQYWSRSDPMISEMYQIINKIPNNVVWYHVKDGIKICTEK</sequence>
<dbReference type="AlphaFoldDB" id="A2GDQ9"/>
<proteinExistence type="predicted"/>
<dbReference type="VEuPathDB" id="TrichDB:TVAG_448600"/>
<reference evidence="1" key="1">
    <citation type="submission" date="2006-10" db="EMBL/GenBank/DDBJ databases">
        <authorList>
            <person name="Amadeo P."/>
            <person name="Zhao Q."/>
            <person name="Wortman J."/>
            <person name="Fraser-Liggett C."/>
            <person name="Carlton J."/>
        </authorList>
    </citation>
    <scope>NUCLEOTIDE SEQUENCE</scope>
    <source>
        <strain evidence="1">G3</strain>
    </source>
</reference>
<keyword evidence="2" id="KW-1185">Reference proteome</keyword>
<gene>
    <name evidence="1" type="ORF">TVAG_448600</name>
</gene>
<dbReference type="KEGG" id="tva:4742343"/>
<dbReference type="InParanoid" id="A2GDQ9"/>
<evidence type="ECO:0000313" key="1">
    <source>
        <dbReference type="EMBL" id="EAX84706.1"/>
    </source>
</evidence>
<evidence type="ECO:0000313" key="2">
    <source>
        <dbReference type="Proteomes" id="UP000001542"/>
    </source>
</evidence>
<dbReference type="GO" id="GO:0016263">
    <property type="term" value="F:glycoprotein-N-acetylgalactosamine 3-beta-galactosyltransferase activity"/>
    <property type="evidence" value="ECO:0000318"/>
    <property type="project" value="GO_Central"/>
</dbReference>
<reference evidence="1" key="2">
    <citation type="journal article" date="2007" name="Science">
        <title>Draft genome sequence of the sexually transmitted pathogen Trichomonas vaginalis.</title>
        <authorList>
            <person name="Carlton J.M."/>
            <person name="Hirt R.P."/>
            <person name="Silva J.C."/>
            <person name="Delcher A.L."/>
            <person name="Schatz M."/>
            <person name="Zhao Q."/>
            <person name="Wortman J.R."/>
            <person name="Bidwell S.L."/>
            <person name="Alsmark U.C.M."/>
            <person name="Besteiro S."/>
            <person name="Sicheritz-Ponten T."/>
            <person name="Noel C.J."/>
            <person name="Dacks J.B."/>
            <person name="Foster P.G."/>
            <person name="Simillion C."/>
            <person name="Van de Peer Y."/>
            <person name="Miranda-Saavedra D."/>
            <person name="Barton G.J."/>
            <person name="Westrop G.D."/>
            <person name="Mueller S."/>
            <person name="Dessi D."/>
            <person name="Fiori P.L."/>
            <person name="Ren Q."/>
            <person name="Paulsen I."/>
            <person name="Zhang H."/>
            <person name="Bastida-Corcuera F.D."/>
            <person name="Simoes-Barbosa A."/>
            <person name="Brown M.T."/>
            <person name="Hayes R.D."/>
            <person name="Mukherjee M."/>
            <person name="Okumura C.Y."/>
            <person name="Schneider R."/>
            <person name="Smith A.J."/>
            <person name="Vanacova S."/>
            <person name="Villalvazo M."/>
            <person name="Haas B.J."/>
            <person name="Pertea M."/>
            <person name="Feldblyum T.V."/>
            <person name="Utterback T.R."/>
            <person name="Shu C.L."/>
            <person name="Osoegawa K."/>
            <person name="de Jong P.J."/>
            <person name="Hrdy I."/>
            <person name="Horvathova L."/>
            <person name="Zubacova Z."/>
            <person name="Dolezal P."/>
            <person name="Malik S.B."/>
            <person name="Logsdon J.M. Jr."/>
            <person name="Henze K."/>
            <person name="Gupta A."/>
            <person name="Wang C.C."/>
            <person name="Dunne R.L."/>
            <person name="Upcroft J.A."/>
            <person name="Upcroft P."/>
            <person name="White O."/>
            <person name="Salzberg S.L."/>
            <person name="Tang P."/>
            <person name="Chiu C.-H."/>
            <person name="Lee Y.-S."/>
            <person name="Embley T.M."/>
            <person name="Coombs G.H."/>
            <person name="Mottram J.C."/>
            <person name="Tachezy J."/>
            <person name="Fraser-Liggett C.M."/>
            <person name="Johnson P.J."/>
        </authorList>
    </citation>
    <scope>NUCLEOTIDE SEQUENCE [LARGE SCALE GENOMIC DNA]</scope>
    <source>
        <strain evidence="1">G3</strain>
    </source>
</reference>